<dbReference type="AlphaFoldDB" id="A0A2L0FBC4"/>
<organism evidence="2 3">
    <name type="scientific">Sorangium cellulosum</name>
    <name type="common">Polyangium cellulosum</name>
    <dbReference type="NCBI Taxonomy" id="56"/>
    <lineage>
        <taxon>Bacteria</taxon>
        <taxon>Pseudomonadati</taxon>
        <taxon>Myxococcota</taxon>
        <taxon>Polyangia</taxon>
        <taxon>Polyangiales</taxon>
        <taxon>Polyangiaceae</taxon>
        <taxon>Sorangium</taxon>
    </lineage>
</organism>
<evidence type="ECO:0000313" key="2">
    <source>
        <dbReference type="EMBL" id="AUX48906.1"/>
    </source>
</evidence>
<reference evidence="2 3" key="1">
    <citation type="submission" date="2015-09" db="EMBL/GenBank/DDBJ databases">
        <title>Sorangium comparison.</title>
        <authorList>
            <person name="Zaburannyi N."/>
            <person name="Bunk B."/>
            <person name="Overmann J."/>
            <person name="Mueller R."/>
        </authorList>
    </citation>
    <scope>NUCLEOTIDE SEQUENCE [LARGE SCALE GENOMIC DNA]</scope>
    <source>
        <strain evidence="2 3">So ce26</strain>
    </source>
</reference>
<dbReference type="InterPro" id="IPR025375">
    <property type="entry name" value="DUF4365"/>
</dbReference>
<feature type="domain" description="DUF4365" evidence="1">
    <location>
        <begin position="9"/>
        <end position="161"/>
    </location>
</feature>
<protein>
    <recommendedName>
        <fullName evidence="1">DUF4365 domain-containing protein</fullName>
    </recommendedName>
</protein>
<evidence type="ECO:0000259" key="1">
    <source>
        <dbReference type="Pfam" id="PF14280"/>
    </source>
</evidence>
<proteinExistence type="predicted"/>
<name>A0A2L0FBC4_SORCE</name>
<dbReference type="Proteomes" id="UP000238348">
    <property type="component" value="Chromosome"/>
</dbReference>
<dbReference type="RefSeq" id="WP_104986690.1">
    <property type="nucleotide sequence ID" value="NZ_CP012673.1"/>
</dbReference>
<sequence>MLSEPDIKEELSYAYLHAVASRSGFSCENVHKDRDSIDLYIRARGQLHPESTLMSPQLGVQLKATSALDPLPGRGFGFRLTRKNYDDLRLRCMVPRILVVFVLPKDAAAWVAMSEEELVIRRCAYWCSLLGLPDSENERTQEVHVDRKNVLTGEALHHLMVKASREEEIIHGA</sequence>
<gene>
    <name evidence="2" type="ORF">SOCE26_104490</name>
</gene>
<dbReference type="EMBL" id="CP012673">
    <property type="protein sequence ID" value="AUX48906.1"/>
    <property type="molecule type" value="Genomic_DNA"/>
</dbReference>
<accession>A0A2L0FBC4</accession>
<evidence type="ECO:0000313" key="3">
    <source>
        <dbReference type="Proteomes" id="UP000238348"/>
    </source>
</evidence>
<dbReference type="OrthoDB" id="516854at2"/>
<dbReference type="Pfam" id="PF14280">
    <property type="entry name" value="DUF4365"/>
    <property type="match status" value="1"/>
</dbReference>